<dbReference type="InterPro" id="IPR027363">
    <property type="entry name" value="M1Pi_N"/>
</dbReference>
<dbReference type="Pfam" id="PF01008">
    <property type="entry name" value="IF-2B"/>
    <property type="match status" value="1"/>
</dbReference>
<name>A0A833JVQ4_MARNT</name>
<dbReference type="Proteomes" id="UP000469950">
    <property type="component" value="Unassembled WGS sequence"/>
</dbReference>
<dbReference type="EMBL" id="WBMP01000001">
    <property type="protein sequence ID" value="KAE8547331.1"/>
    <property type="molecule type" value="Genomic_DNA"/>
</dbReference>
<dbReference type="RefSeq" id="WP_141066724.1">
    <property type="nucleotide sequence ID" value="NZ_VEWS01000001.1"/>
</dbReference>
<accession>A0A833JVQ4</accession>
<evidence type="ECO:0000313" key="2">
    <source>
        <dbReference type="EMBL" id="KAE8547331.1"/>
    </source>
</evidence>
<gene>
    <name evidence="2" type="ORF">F6453_0223</name>
</gene>
<evidence type="ECO:0000313" key="3">
    <source>
        <dbReference type="Proteomes" id="UP000469950"/>
    </source>
</evidence>
<dbReference type="GO" id="GO:0019509">
    <property type="term" value="P:L-methionine salvage from methylthioadenosine"/>
    <property type="evidence" value="ECO:0007669"/>
    <property type="project" value="TreeGrafter"/>
</dbReference>
<dbReference type="PANTHER" id="PTHR43475:SF3">
    <property type="entry name" value="TRANSLATION INITIATION FACTOR EIF-2B SUBUNIT FAMILY PROTEIN (AFU_ORTHOLOGUE AFUA_2G14290)"/>
    <property type="match status" value="1"/>
</dbReference>
<evidence type="ECO:0000256" key="1">
    <source>
        <dbReference type="RuleBase" id="RU003814"/>
    </source>
</evidence>
<reference evidence="2 3" key="1">
    <citation type="submission" date="2019-10" db="EMBL/GenBank/DDBJ databases">
        <title>Draft genome sequence of Marinobacter hydrocarbonoclasticus NCT7M from the microbiome of the marine copepod.</title>
        <authorList>
            <person name="Nuttall R."/>
            <person name="Sharma G."/>
            <person name="Moisander P."/>
        </authorList>
    </citation>
    <scope>NUCLEOTIDE SEQUENCE [LARGE SCALE GENOMIC DNA]</scope>
    <source>
        <strain evidence="2 3">NCT7M</strain>
    </source>
</reference>
<dbReference type="InterPro" id="IPR000649">
    <property type="entry name" value="IF-2B-related"/>
</dbReference>
<dbReference type="InterPro" id="IPR042529">
    <property type="entry name" value="IF_2B-like_C"/>
</dbReference>
<dbReference type="InterPro" id="IPR037171">
    <property type="entry name" value="NagB/RpiA_transferase-like"/>
</dbReference>
<protein>
    <recommendedName>
        <fullName evidence="4">Initiation factor 2B</fullName>
    </recommendedName>
</protein>
<comment type="caution">
    <text evidence="2">The sequence shown here is derived from an EMBL/GenBank/DDBJ whole genome shotgun (WGS) entry which is preliminary data.</text>
</comment>
<dbReference type="SUPFAM" id="SSF100950">
    <property type="entry name" value="NagB/RpiA/CoA transferase-like"/>
    <property type="match status" value="1"/>
</dbReference>
<dbReference type="Gene3D" id="1.20.120.420">
    <property type="entry name" value="translation initiation factor eif-2b, domain 1"/>
    <property type="match status" value="1"/>
</dbReference>
<dbReference type="Gene3D" id="3.40.50.10470">
    <property type="entry name" value="Translation initiation factor eif-2b, domain 2"/>
    <property type="match status" value="1"/>
</dbReference>
<comment type="similarity">
    <text evidence="1">Belongs to the eIF-2B alpha/beta/delta subunits family.</text>
</comment>
<sequence length="292" mass="31407">MGTPEPDFPARKIVETVRTDNQSGAAQLATRALTLLRQWLAAGEVSPDTLKKLLNDLAGARPSMVPLANAMERVRQSLIGSQDGASAAEQALPVVDSVLEQIASANHRVAEIATTRIPERARIFTHSRSSQVLAVFRLLVKQGRNFSVICTQGSPGNEGFTLARELDELGVPVTVITDAQMGLFVPKADLVLCGCDTWLADGHFLNKAGSYPLALLARAEAKPFWVLADSFKDSTASHNEVTLEEMATNQLGAPAGQHITVRNLFFEPVPVQLISGRISEQGVFSFPAEPGQ</sequence>
<evidence type="ECO:0008006" key="4">
    <source>
        <dbReference type="Google" id="ProtNLM"/>
    </source>
</evidence>
<organism evidence="2 3">
    <name type="scientific">Marinobacter nauticus</name>
    <name type="common">Marinobacter hydrocarbonoclasticus</name>
    <name type="synonym">Marinobacter aquaeolei</name>
    <dbReference type="NCBI Taxonomy" id="2743"/>
    <lineage>
        <taxon>Bacteria</taxon>
        <taxon>Pseudomonadati</taxon>
        <taxon>Pseudomonadota</taxon>
        <taxon>Gammaproteobacteria</taxon>
        <taxon>Pseudomonadales</taxon>
        <taxon>Marinobacteraceae</taxon>
        <taxon>Marinobacter</taxon>
    </lineage>
</organism>
<proteinExistence type="inferred from homology"/>
<dbReference type="PANTHER" id="PTHR43475">
    <property type="entry name" value="METHYLTHIORIBOSE-1-PHOSPHATE ISOMERASE"/>
    <property type="match status" value="1"/>
</dbReference>
<dbReference type="GO" id="GO:0046523">
    <property type="term" value="F:S-methyl-5-thioribose-1-phosphate isomerase activity"/>
    <property type="evidence" value="ECO:0007669"/>
    <property type="project" value="TreeGrafter"/>
</dbReference>
<dbReference type="AlphaFoldDB" id="A0A833JVQ4"/>